<accession>A0A2I0ABE9</accession>
<evidence type="ECO:0000313" key="2">
    <source>
        <dbReference type="EMBL" id="PKA52878.1"/>
    </source>
</evidence>
<evidence type="ECO:0000256" key="1">
    <source>
        <dbReference type="SAM" id="Coils"/>
    </source>
</evidence>
<protein>
    <recommendedName>
        <fullName evidence="4">Protein POLAR LOCALIZATION DURING ASYMMETRIC DIVISION AND REDISTRIBUTION</fullName>
    </recommendedName>
</protein>
<dbReference type="OrthoDB" id="1934029at2759"/>
<feature type="coiled-coil region" evidence="1">
    <location>
        <begin position="261"/>
        <end position="288"/>
    </location>
</feature>
<feature type="coiled-coil region" evidence="1">
    <location>
        <begin position="105"/>
        <end position="132"/>
    </location>
</feature>
<keyword evidence="3" id="KW-1185">Reference proteome</keyword>
<dbReference type="PANTHER" id="PTHR33476:SF22">
    <property type="entry name" value="PROTEIN POLAR LOCALIZATION DURING ASYMMETRIC DIVISION AND REDISTRIBUTION"/>
    <property type="match status" value="1"/>
</dbReference>
<dbReference type="InterPro" id="IPR040348">
    <property type="entry name" value="POLAR-like"/>
</dbReference>
<dbReference type="STRING" id="1088818.A0A2I0ABE9"/>
<evidence type="ECO:0000313" key="3">
    <source>
        <dbReference type="Proteomes" id="UP000236161"/>
    </source>
</evidence>
<evidence type="ECO:0008006" key="4">
    <source>
        <dbReference type="Google" id="ProtNLM"/>
    </source>
</evidence>
<dbReference type="EMBL" id="KZ452001">
    <property type="protein sequence ID" value="PKA52878.1"/>
    <property type="molecule type" value="Genomic_DNA"/>
</dbReference>
<keyword evidence="1" id="KW-0175">Coiled coil</keyword>
<dbReference type="PANTHER" id="PTHR33476">
    <property type="entry name" value="EMB|CAB62613.1"/>
    <property type="match status" value="1"/>
</dbReference>
<dbReference type="Proteomes" id="UP000236161">
    <property type="component" value="Unassembled WGS sequence"/>
</dbReference>
<proteinExistence type="predicted"/>
<name>A0A2I0ABE9_9ASPA</name>
<sequence length="312" mass="34751">MRIADVLRERDDGEDGNGTASACSPSRYRWSLLIRWFCTHRKKPAMGASCGGLGVLRPEVDVIGSRKAESGSILEELAVVSGEKPKEVAFNLGMGLWLAFLLAGNGNELRKMVDLRKQMEELLKEIKVEVQKRGPTCSSCMCSSSDVVVGSVSTITSTQQNSSSSVLEMPKHSAESSREKYEAGKIPGCMNMDQLEAELRVEHLVLDLEGRSSGLRLIQSKSTKSVVSSESSTAEWYDYMPNEHYGVSAYQLERRLHELLQARQEERIAQLESALEFAQQKLLEKEAELSCWKKIRGLAHENEEAFFSLSIN</sequence>
<dbReference type="GO" id="GO:0008356">
    <property type="term" value="P:asymmetric cell division"/>
    <property type="evidence" value="ECO:0007669"/>
    <property type="project" value="InterPro"/>
</dbReference>
<organism evidence="2 3">
    <name type="scientific">Apostasia shenzhenica</name>
    <dbReference type="NCBI Taxonomy" id="1088818"/>
    <lineage>
        <taxon>Eukaryota</taxon>
        <taxon>Viridiplantae</taxon>
        <taxon>Streptophyta</taxon>
        <taxon>Embryophyta</taxon>
        <taxon>Tracheophyta</taxon>
        <taxon>Spermatophyta</taxon>
        <taxon>Magnoliopsida</taxon>
        <taxon>Liliopsida</taxon>
        <taxon>Asparagales</taxon>
        <taxon>Orchidaceae</taxon>
        <taxon>Apostasioideae</taxon>
        <taxon>Apostasia</taxon>
    </lineage>
</organism>
<reference evidence="2 3" key="1">
    <citation type="journal article" date="2017" name="Nature">
        <title>The Apostasia genome and the evolution of orchids.</title>
        <authorList>
            <person name="Zhang G.Q."/>
            <person name="Liu K.W."/>
            <person name="Li Z."/>
            <person name="Lohaus R."/>
            <person name="Hsiao Y.Y."/>
            <person name="Niu S.C."/>
            <person name="Wang J.Y."/>
            <person name="Lin Y.C."/>
            <person name="Xu Q."/>
            <person name="Chen L.J."/>
            <person name="Yoshida K."/>
            <person name="Fujiwara S."/>
            <person name="Wang Z.W."/>
            <person name="Zhang Y.Q."/>
            <person name="Mitsuda N."/>
            <person name="Wang M."/>
            <person name="Liu G.H."/>
            <person name="Pecoraro L."/>
            <person name="Huang H.X."/>
            <person name="Xiao X.J."/>
            <person name="Lin M."/>
            <person name="Wu X.Y."/>
            <person name="Wu W.L."/>
            <person name="Chen Y.Y."/>
            <person name="Chang S.B."/>
            <person name="Sakamoto S."/>
            <person name="Ohme-Takagi M."/>
            <person name="Yagi M."/>
            <person name="Zeng S.J."/>
            <person name="Shen C.Y."/>
            <person name="Yeh C.M."/>
            <person name="Luo Y.B."/>
            <person name="Tsai W.C."/>
            <person name="Van de Peer Y."/>
            <person name="Liu Z.J."/>
        </authorList>
    </citation>
    <scope>NUCLEOTIDE SEQUENCE [LARGE SCALE GENOMIC DNA]</scope>
    <source>
        <strain evidence="3">cv. Shenzhen</strain>
        <tissue evidence="2">Stem</tissue>
    </source>
</reference>
<gene>
    <name evidence="2" type="ORF">AXF42_Ash001859</name>
</gene>
<dbReference type="AlphaFoldDB" id="A0A2I0ABE9"/>